<proteinExistence type="predicted"/>
<reference evidence="2" key="4">
    <citation type="submission" date="2019-07" db="EMBL/GenBank/DDBJ databases">
        <authorList>
            <person name="Ross B.D."/>
            <person name="Verster A.J."/>
            <person name="Radey M.C."/>
            <person name="Schmidtke D.T."/>
            <person name="Pope C.E."/>
            <person name="Hoffman L.R."/>
            <person name="Hajjar A."/>
            <person name="Peterson S.B."/>
            <person name="Borenstein E."/>
            <person name="Mougous J.D."/>
        </authorList>
    </citation>
    <scope>NUCLEOTIDE SEQUENCE</scope>
    <source>
        <strain evidence="2">3725 D1 iv</strain>
    </source>
</reference>
<evidence type="ECO:0000259" key="1">
    <source>
        <dbReference type="Pfam" id="PF10091"/>
    </source>
</evidence>
<dbReference type="Gene3D" id="1.50.10.140">
    <property type="match status" value="1"/>
</dbReference>
<sequence length="542" mass="61728">MSKMILNITATLFSALMLWNCVEDESTVGESTVNNDNTYSPLTVKAAMNDQQQKVISYFYEGANQTTGMAYNGSTSKTTLTTGATGMGIMNLVIGVERGWISREDAAEHIVKIVRFLKTADRFAGAWAHWYRPDGKILPFGNQNEAGEIVETAFMMGGLLTACEYFTGNSEAEKEIRETTNYFWETIEWNHFVNNGRLYWIWHKDTNTYELPLIGWNETLLVYILAMAAPDNHKVSTDIYKNCWQGRNFATPGRKTYGYLMPLGTEYGNALFLSQYSFLGLDPRAMEDKYTYYWTQNVSHTMINRHYCIYEAPEEYKYSESDWGLTACGGCGKNPEYKSREPFKDDGIIAPTAAISAFPYTPFYSTQVLMNLIRNYPKLNGTYGLNISYCPSDKSVGTEYLAMEHAPMAIMMENYRTGLIWKLLMKNEYVQKGLQLAEIRTSPEYTPGFYLATVNTATHVYDMMRHPDREKYEIDFYTKNSGNGLLVLANTKNEEIYRTNIELTAGTNIISFFDNSILRGKKYTLTVTDGANQSYSIPVTLR</sequence>
<dbReference type="Proteomes" id="UP000286031">
    <property type="component" value="Unassembled WGS sequence"/>
</dbReference>
<dbReference type="EMBL" id="CP041395">
    <property type="protein sequence ID" value="QDM10513.1"/>
    <property type="molecule type" value="Genomic_DNA"/>
</dbReference>
<reference evidence="3 4" key="3">
    <citation type="submission" date="2018-08" db="EMBL/GenBank/DDBJ databases">
        <title>A genome reference for cultivated species of the human gut microbiota.</title>
        <authorList>
            <person name="Zou Y."/>
            <person name="Xue W."/>
            <person name="Luo G."/>
        </authorList>
    </citation>
    <scope>NUCLEOTIDE SEQUENCE [LARGE SCALE GENOMIC DNA]</scope>
    <source>
        <strain evidence="3 4">AF04-46</strain>
    </source>
</reference>
<dbReference type="InterPro" id="IPR019282">
    <property type="entry name" value="Glycoamylase-like_cons_dom"/>
</dbReference>
<dbReference type="Pfam" id="PF10091">
    <property type="entry name" value="Glycoamylase"/>
    <property type="match status" value="1"/>
</dbReference>
<dbReference type="AlphaFoldDB" id="A0A413ET11"/>
<gene>
    <name evidence="3" type="ORF">DWV35_09245</name>
    <name evidence="2" type="ORF">DYI28_18410</name>
</gene>
<dbReference type="RefSeq" id="WP_032845852.1">
    <property type="nucleotide sequence ID" value="NZ_CP103195.1"/>
</dbReference>
<reference evidence="5" key="1">
    <citation type="journal article" date="2018" name="J. Anim. Genet.">
        <title>Acquired interbacterial defense systems protect against interspecies antagonism in the human gut microbiome.</title>
        <authorList>
            <person name="Ross B.D."/>
            <person name="Verster A.J."/>
            <person name="Radey M.C."/>
            <person name="Schmidtke D.T."/>
            <person name="Pope C.E."/>
            <person name="Hoffman L.R."/>
            <person name="Hajjar A."/>
            <person name="Peterson S.B."/>
            <person name="Borenstein E."/>
            <person name="Mougous J."/>
        </authorList>
    </citation>
    <scope>NUCLEOTIDE SEQUENCE [LARGE SCALE GENOMIC DNA]</scope>
    <source>
        <strain evidence="5">3725 D1 iv</strain>
    </source>
</reference>
<feature type="domain" description="Glycoamylase-like" evidence="1">
    <location>
        <begin position="213"/>
        <end position="427"/>
    </location>
</feature>
<protein>
    <recommendedName>
        <fullName evidence="1">Glycoamylase-like domain-containing protein</fullName>
    </recommendedName>
</protein>
<evidence type="ECO:0000313" key="5">
    <source>
        <dbReference type="Proteomes" id="UP000318823"/>
    </source>
</evidence>
<name>A0A413ET11_BACOV</name>
<evidence type="ECO:0000313" key="4">
    <source>
        <dbReference type="Proteomes" id="UP000286031"/>
    </source>
</evidence>
<dbReference type="Proteomes" id="UP000318823">
    <property type="component" value="Chromosome"/>
</dbReference>
<evidence type="ECO:0000313" key="2">
    <source>
        <dbReference type="EMBL" id="QDM10513.1"/>
    </source>
</evidence>
<reference evidence="2" key="2">
    <citation type="journal article" date="2018" name="Nature">
        <title>Human gut bacteria contain acquired interbacterial defence systems.</title>
        <authorList>
            <person name="Ross B.D."/>
            <person name="Verster A.J."/>
            <person name="Radey M.C."/>
            <person name="Schmidtke D.T."/>
            <person name="Pope C.E."/>
            <person name="Hoffman L.R."/>
            <person name="Hajjar A."/>
            <person name="Peterson S.B."/>
            <person name="Borenstein E."/>
            <person name="Mougous J."/>
        </authorList>
    </citation>
    <scope>NUCLEOTIDE SEQUENCE</scope>
    <source>
        <strain evidence="2">3725 D1 iv</strain>
    </source>
</reference>
<dbReference type="EMBL" id="QSBI01000009">
    <property type="protein sequence ID" value="RGX10619.1"/>
    <property type="molecule type" value="Genomic_DNA"/>
</dbReference>
<accession>A0A413ET11</accession>
<evidence type="ECO:0000313" key="3">
    <source>
        <dbReference type="EMBL" id="RGX10619.1"/>
    </source>
</evidence>
<organism evidence="3 4">
    <name type="scientific">Bacteroides ovatus</name>
    <dbReference type="NCBI Taxonomy" id="28116"/>
    <lineage>
        <taxon>Bacteria</taxon>
        <taxon>Pseudomonadati</taxon>
        <taxon>Bacteroidota</taxon>
        <taxon>Bacteroidia</taxon>
        <taxon>Bacteroidales</taxon>
        <taxon>Bacteroidaceae</taxon>
        <taxon>Bacteroides</taxon>
    </lineage>
</organism>